<dbReference type="Proteomes" id="UP000005307">
    <property type="component" value="Chromosome"/>
</dbReference>
<dbReference type="KEGG" id="oat:OAN307_c08230"/>
<dbReference type="EMBL" id="CP003740">
    <property type="protein sequence ID" value="AGI66546.1"/>
    <property type="molecule type" value="Genomic_DNA"/>
</dbReference>
<evidence type="ECO:0000313" key="2">
    <source>
        <dbReference type="Proteomes" id="UP000005307"/>
    </source>
</evidence>
<accession>M9R888</accession>
<proteinExistence type="predicted"/>
<dbReference type="AlphaFoldDB" id="M9R888"/>
<gene>
    <name evidence="1" type="ORF">OAN307_c08230</name>
</gene>
<keyword evidence="2" id="KW-1185">Reference proteome</keyword>
<protein>
    <submittedName>
        <fullName evidence="1">Uncharacterized protein</fullName>
    </submittedName>
</protein>
<evidence type="ECO:0000313" key="1">
    <source>
        <dbReference type="EMBL" id="AGI66546.1"/>
    </source>
</evidence>
<dbReference type="HOGENOM" id="CLU_1935886_0_0_5"/>
<name>M9R888_9RHOB</name>
<reference evidence="1 2" key="1">
    <citation type="journal article" date="2013" name="PLoS ONE">
        <title>Poles Apart: Arctic and Antarctic Octadecabacter strains Share High Genome Plasticity and a New Type of Xanthorhodopsin.</title>
        <authorList>
            <person name="Vollmers J."/>
            <person name="Voget S."/>
            <person name="Dietrich S."/>
            <person name="Gollnow K."/>
            <person name="Smits M."/>
            <person name="Meyer K."/>
            <person name="Brinkhoff T."/>
            <person name="Simon M."/>
            <person name="Daniel R."/>
        </authorList>
    </citation>
    <scope>NUCLEOTIDE SEQUENCE [LARGE SCALE GENOMIC DNA]</scope>
    <source>
        <strain evidence="1 2">307</strain>
    </source>
</reference>
<organism evidence="1 2">
    <name type="scientific">Octadecabacter antarcticus 307</name>
    <dbReference type="NCBI Taxonomy" id="391626"/>
    <lineage>
        <taxon>Bacteria</taxon>
        <taxon>Pseudomonadati</taxon>
        <taxon>Pseudomonadota</taxon>
        <taxon>Alphaproteobacteria</taxon>
        <taxon>Rhodobacterales</taxon>
        <taxon>Roseobacteraceae</taxon>
        <taxon>Octadecabacter</taxon>
    </lineage>
</organism>
<sequence>MMENLSALEPRYTVLCPERTLFDEQNGTWFMKTIRASGQVIRANSPDTRPHLTNINRIRNVLLSRSHPHRTKCEFAALAKIATLGTSHMPFITTIGRFLCGPLNLTCQHLCEDFHKPHYISQSFLMAKST</sequence>